<name>A0AAN9HYR9_CROPI</name>
<dbReference type="AlphaFoldDB" id="A0AAN9HYR9"/>
<gene>
    <name evidence="2" type="ORF">RIF29_24807</name>
</gene>
<sequence>MNITLYTLYCRLSFDLILFVLLTYTALISDHKFYDIHGSIEYSIQEKVGCASLEKLEEEFSKASPSTIDAGLWIKIWSVNCIPQYREFIWMEGVP</sequence>
<evidence type="ECO:0000313" key="2">
    <source>
        <dbReference type="EMBL" id="KAK7259207.1"/>
    </source>
</evidence>
<protein>
    <submittedName>
        <fullName evidence="2">Uncharacterized protein</fullName>
    </submittedName>
</protein>
<reference evidence="2 3" key="1">
    <citation type="submission" date="2024-01" db="EMBL/GenBank/DDBJ databases">
        <title>The genomes of 5 underutilized Papilionoideae crops provide insights into root nodulation and disease resistanc.</title>
        <authorList>
            <person name="Yuan L."/>
        </authorList>
    </citation>
    <scope>NUCLEOTIDE SEQUENCE [LARGE SCALE GENOMIC DNA]</scope>
    <source>
        <strain evidence="2">ZHUSHIDOU_FW_LH</strain>
        <tissue evidence="2">Leaf</tissue>
    </source>
</reference>
<evidence type="ECO:0000256" key="1">
    <source>
        <dbReference type="SAM" id="Phobius"/>
    </source>
</evidence>
<accession>A0AAN9HYR9</accession>
<dbReference type="EMBL" id="JAYWIO010000005">
    <property type="protein sequence ID" value="KAK7259207.1"/>
    <property type="molecule type" value="Genomic_DNA"/>
</dbReference>
<evidence type="ECO:0000313" key="3">
    <source>
        <dbReference type="Proteomes" id="UP001372338"/>
    </source>
</evidence>
<keyword evidence="3" id="KW-1185">Reference proteome</keyword>
<keyword evidence="1" id="KW-1133">Transmembrane helix</keyword>
<organism evidence="2 3">
    <name type="scientific">Crotalaria pallida</name>
    <name type="common">Smooth rattlebox</name>
    <name type="synonym">Crotalaria striata</name>
    <dbReference type="NCBI Taxonomy" id="3830"/>
    <lineage>
        <taxon>Eukaryota</taxon>
        <taxon>Viridiplantae</taxon>
        <taxon>Streptophyta</taxon>
        <taxon>Embryophyta</taxon>
        <taxon>Tracheophyta</taxon>
        <taxon>Spermatophyta</taxon>
        <taxon>Magnoliopsida</taxon>
        <taxon>eudicotyledons</taxon>
        <taxon>Gunneridae</taxon>
        <taxon>Pentapetalae</taxon>
        <taxon>rosids</taxon>
        <taxon>fabids</taxon>
        <taxon>Fabales</taxon>
        <taxon>Fabaceae</taxon>
        <taxon>Papilionoideae</taxon>
        <taxon>50 kb inversion clade</taxon>
        <taxon>genistoids sensu lato</taxon>
        <taxon>core genistoids</taxon>
        <taxon>Crotalarieae</taxon>
        <taxon>Crotalaria</taxon>
    </lineage>
</organism>
<keyword evidence="1" id="KW-0812">Transmembrane</keyword>
<comment type="caution">
    <text evidence="2">The sequence shown here is derived from an EMBL/GenBank/DDBJ whole genome shotgun (WGS) entry which is preliminary data.</text>
</comment>
<dbReference type="Proteomes" id="UP001372338">
    <property type="component" value="Unassembled WGS sequence"/>
</dbReference>
<proteinExistence type="predicted"/>
<feature type="transmembrane region" description="Helical" evidence="1">
    <location>
        <begin position="6"/>
        <end position="27"/>
    </location>
</feature>
<keyword evidence="1" id="KW-0472">Membrane</keyword>